<proteinExistence type="predicted"/>
<sequence>MVHLTVHFPNAERCRATANSPPNTAELEKQQVPHRLKTESLMQEVPTRWNNTLEMVKCLQINQEPLRDALDLHKTNITMPTNAELEKLQRLEALLELCSLYPVQCCCLHYAICLG</sequence>
<reference evidence="1" key="1">
    <citation type="journal article" date="2023" name="Front. Mar. Sci.">
        <title>A new Merluccius polli reference genome to investigate the effects of global change in West African waters.</title>
        <authorList>
            <person name="Mateo J.L."/>
            <person name="Blanco-Fernandez C."/>
            <person name="Garcia-Vazquez E."/>
            <person name="Machado-Schiaffino G."/>
        </authorList>
    </citation>
    <scope>NUCLEOTIDE SEQUENCE</scope>
    <source>
        <strain evidence="1">C29</strain>
        <tissue evidence="1">Fin</tissue>
    </source>
</reference>
<accession>A0AA47MN77</accession>
<dbReference type="EMBL" id="JAOPHQ010003416">
    <property type="protein sequence ID" value="KAK0143399.1"/>
    <property type="molecule type" value="Genomic_DNA"/>
</dbReference>
<name>A0AA47MN77_MERPO</name>
<organism evidence="1 2">
    <name type="scientific">Merluccius polli</name>
    <name type="common">Benguela hake</name>
    <name type="synonym">Merluccius cadenati</name>
    <dbReference type="NCBI Taxonomy" id="89951"/>
    <lineage>
        <taxon>Eukaryota</taxon>
        <taxon>Metazoa</taxon>
        <taxon>Chordata</taxon>
        <taxon>Craniata</taxon>
        <taxon>Vertebrata</taxon>
        <taxon>Euteleostomi</taxon>
        <taxon>Actinopterygii</taxon>
        <taxon>Neopterygii</taxon>
        <taxon>Teleostei</taxon>
        <taxon>Neoteleostei</taxon>
        <taxon>Acanthomorphata</taxon>
        <taxon>Zeiogadaria</taxon>
        <taxon>Gadariae</taxon>
        <taxon>Gadiformes</taxon>
        <taxon>Gadoidei</taxon>
        <taxon>Merlucciidae</taxon>
        <taxon>Merluccius</taxon>
    </lineage>
</organism>
<gene>
    <name evidence="1" type="ORF">N1851_018470</name>
</gene>
<comment type="caution">
    <text evidence="1">The sequence shown here is derived from an EMBL/GenBank/DDBJ whole genome shotgun (WGS) entry which is preliminary data.</text>
</comment>
<evidence type="ECO:0000313" key="2">
    <source>
        <dbReference type="Proteomes" id="UP001174136"/>
    </source>
</evidence>
<dbReference type="AlphaFoldDB" id="A0AA47MN77"/>
<dbReference type="Proteomes" id="UP001174136">
    <property type="component" value="Unassembled WGS sequence"/>
</dbReference>
<keyword evidence="2" id="KW-1185">Reference proteome</keyword>
<protein>
    <submittedName>
        <fullName evidence="1">Uncharacterized protein</fullName>
    </submittedName>
</protein>
<evidence type="ECO:0000313" key="1">
    <source>
        <dbReference type="EMBL" id="KAK0143399.1"/>
    </source>
</evidence>